<dbReference type="GO" id="GO:0009307">
    <property type="term" value="P:DNA restriction-modification system"/>
    <property type="evidence" value="ECO:0007669"/>
    <property type="project" value="InterPro"/>
</dbReference>
<dbReference type="STRING" id="1434118.MSSAC_1432"/>
<reference evidence="2 3" key="1">
    <citation type="submission" date="2014-07" db="EMBL/GenBank/DDBJ databases">
        <title>Methanogenic archaea and the global carbon cycle.</title>
        <authorList>
            <person name="Henriksen J.R."/>
            <person name="Luke J."/>
            <person name="Reinhart S."/>
            <person name="Benedict M.N."/>
            <person name="Youngblut N.D."/>
            <person name="Metcalf M.E."/>
            <person name="Whitaker R.J."/>
            <person name="Metcalf W.W."/>
        </authorList>
    </citation>
    <scope>NUCLEOTIDE SEQUENCE [LARGE SCALE GENOMIC DNA]</scope>
    <source>
        <strain evidence="2 3">C2J</strain>
    </source>
</reference>
<dbReference type="SUPFAM" id="SSF52980">
    <property type="entry name" value="Restriction endonuclease-like"/>
    <property type="match status" value="1"/>
</dbReference>
<dbReference type="Proteomes" id="UP000033123">
    <property type="component" value="Chromosome"/>
</dbReference>
<dbReference type="RefSeq" id="WP_197082133.1">
    <property type="nucleotide sequence ID" value="NZ_CP009508.1"/>
</dbReference>
<dbReference type="GeneID" id="25419270"/>
<dbReference type="InterPro" id="IPR007560">
    <property type="entry name" value="Restrct_endonuc_IV_Mrr"/>
</dbReference>
<accession>A0A0E3PNE8</accession>
<sequence length="280" mass="31883">MARKGRELEELVAALEKGLGSTDIKVTSPDQIEDKTTKEKREVDVSLKGKIGSNEILIIIECRDRKSKQDVTWIEQIATKRDDIGAHKAIAVSSSGFSEAAKNKAIAKNIELRTMEEIDPKEIIEWFQAKEVTIYNQRFRFLRADILPHKCLDNSQIEELHKFLKSFSGAFPCDTKFIIDPEADAALSLSDCILRNADKIFEGFKPPTDEKTVIHLAIVPQNKEAGFFASTPNGLIRMEHIEIKLEIWLEVTKTNITSVSSYDIEGHFFSSDCFFRWLRY</sequence>
<name>A0A0E3PNE8_9EURY</name>
<feature type="domain" description="Restriction endonuclease type IV Mrr" evidence="1">
    <location>
        <begin position="5"/>
        <end position="118"/>
    </location>
</feature>
<dbReference type="InterPro" id="IPR011335">
    <property type="entry name" value="Restrct_endonuc-II-like"/>
</dbReference>
<proteinExistence type="predicted"/>
<dbReference type="Pfam" id="PF04471">
    <property type="entry name" value="Mrr_cat"/>
    <property type="match status" value="1"/>
</dbReference>
<protein>
    <recommendedName>
        <fullName evidence="1">Restriction endonuclease type IV Mrr domain-containing protein</fullName>
    </recommendedName>
</protein>
<evidence type="ECO:0000259" key="1">
    <source>
        <dbReference type="Pfam" id="PF04471"/>
    </source>
</evidence>
<dbReference type="GO" id="GO:0004519">
    <property type="term" value="F:endonuclease activity"/>
    <property type="evidence" value="ECO:0007669"/>
    <property type="project" value="InterPro"/>
</dbReference>
<evidence type="ECO:0000313" key="2">
    <source>
        <dbReference type="EMBL" id="AKB36022.1"/>
    </source>
</evidence>
<dbReference type="KEGG" id="msj:MSSAC_1432"/>
<gene>
    <name evidence="2" type="ORF">MSSAC_1432</name>
</gene>
<dbReference type="HOGENOM" id="CLU_992526_0_0_2"/>
<dbReference type="AlphaFoldDB" id="A0A0E3PNE8"/>
<evidence type="ECO:0000313" key="3">
    <source>
        <dbReference type="Proteomes" id="UP000033123"/>
    </source>
</evidence>
<dbReference type="GO" id="GO:0003677">
    <property type="term" value="F:DNA binding"/>
    <property type="evidence" value="ECO:0007669"/>
    <property type="project" value="InterPro"/>
</dbReference>
<dbReference type="EMBL" id="CP009508">
    <property type="protein sequence ID" value="AKB36022.1"/>
    <property type="molecule type" value="Genomic_DNA"/>
</dbReference>
<dbReference type="PATRIC" id="fig|1434118.4.peg.1824"/>
<organism evidence="2 3">
    <name type="scientific">Methanosarcina siciliae C2J</name>
    <dbReference type="NCBI Taxonomy" id="1434118"/>
    <lineage>
        <taxon>Archaea</taxon>
        <taxon>Methanobacteriati</taxon>
        <taxon>Methanobacteriota</taxon>
        <taxon>Stenosarchaea group</taxon>
        <taxon>Methanomicrobia</taxon>
        <taxon>Methanosarcinales</taxon>
        <taxon>Methanosarcinaceae</taxon>
        <taxon>Methanosarcina</taxon>
    </lineage>
</organism>